<dbReference type="InterPro" id="IPR036249">
    <property type="entry name" value="Thioredoxin-like_sf"/>
</dbReference>
<evidence type="ECO:0000256" key="6">
    <source>
        <dbReference type="SAM" id="Phobius"/>
    </source>
</evidence>
<dbReference type="GO" id="GO:0004364">
    <property type="term" value="F:glutathione transferase activity"/>
    <property type="evidence" value="ECO:0007669"/>
    <property type="project" value="UniProtKB-EC"/>
</dbReference>
<dbReference type="PANTHER" id="PTHR11571">
    <property type="entry name" value="GLUTATHIONE S-TRANSFERASE"/>
    <property type="match status" value="1"/>
</dbReference>
<evidence type="ECO:0000256" key="1">
    <source>
        <dbReference type="ARBA" id="ARBA00003701"/>
    </source>
</evidence>
<evidence type="ECO:0000313" key="8">
    <source>
        <dbReference type="EMBL" id="EGR32113.1"/>
    </source>
</evidence>
<comment type="function">
    <text evidence="1">Conjugation of reduced glutathione to a wide number of exogenous and endogenous hydrophobic electrophiles.</text>
</comment>
<dbReference type="STRING" id="857967.G0QRP2"/>
<evidence type="ECO:0000256" key="2">
    <source>
        <dbReference type="ARBA" id="ARBA00005861"/>
    </source>
</evidence>
<gene>
    <name evidence="8" type="ORF">IMG5_096090</name>
</gene>
<evidence type="ECO:0000259" key="7">
    <source>
        <dbReference type="PROSITE" id="PS50404"/>
    </source>
</evidence>
<dbReference type="AlphaFoldDB" id="G0QRP2"/>
<dbReference type="PANTHER" id="PTHR11571:SF222">
    <property type="entry name" value="GLUTATHIONE TRANSFERASE"/>
    <property type="match status" value="1"/>
</dbReference>
<accession>G0QRP2</accession>
<dbReference type="PROSITE" id="PS50404">
    <property type="entry name" value="GST_NTER"/>
    <property type="match status" value="1"/>
</dbReference>
<dbReference type="Gene3D" id="3.40.30.10">
    <property type="entry name" value="Glutaredoxin"/>
    <property type="match status" value="1"/>
</dbReference>
<keyword evidence="9" id="KW-1185">Reference proteome</keyword>
<evidence type="ECO:0000256" key="3">
    <source>
        <dbReference type="ARBA" id="ARBA00012452"/>
    </source>
</evidence>
<name>G0QRP2_ICHMU</name>
<feature type="transmembrane region" description="Helical" evidence="6">
    <location>
        <begin position="145"/>
        <end position="164"/>
    </location>
</feature>
<dbReference type="Proteomes" id="UP000008983">
    <property type="component" value="Unassembled WGS sequence"/>
</dbReference>
<dbReference type="Pfam" id="PF02798">
    <property type="entry name" value="GST_N"/>
    <property type="match status" value="1"/>
</dbReference>
<dbReference type="EMBL" id="GL983788">
    <property type="protein sequence ID" value="EGR32113.1"/>
    <property type="molecule type" value="Genomic_DNA"/>
</dbReference>
<keyword evidence="6" id="KW-0472">Membrane</keyword>
<evidence type="ECO:0000313" key="9">
    <source>
        <dbReference type="Proteomes" id="UP000008983"/>
    </source>
</evidence>
<dbReference type="Gene3D" id="1.20.1050.10">
    <property type="match status" value="1"/>
</dbReference>
<comment type="similarity">
    <text evidence="2">Belongs to the GST superfamily. Mu family.</text>
</comment>
<evidence type="ECO:0000256" key="5">
    <source>
        <dbReference type="ARBA" id="ARBA00047960"/>
    </source>
</evidence>
<proteinExistence type="inferred from homology"/>
<dbReference type="OrthoDB" id="410118at2759"/>
<organism evidence="8 9">
    <name type="scientific">Ichthyophthirius multifiliis</name>
    <name type="common">White spot disease agent</name>
    <name type="synonym">Ich</name>
    <dbReference type="NCBI Taxonomy" id="5932"/>
    <lineage>
        <taxon>Eukaryota</taxon>
        <taxon>Sar</taxon>
        <taxon>Alveolata</taxon>
        <taxon>Ciliophora</taxon>
        <taxon>Intramacronucleata</taxon>
        <taxon>Oligohymenophorea</taxon>
        <taxon>Hymenostomatida</taxon>
        <taxon>Ophryoglenina</taxon>
        <taxon>Ichthyophthirius</taxon>
    </lineage>
</organism>
<keyword evidence="6" id="KW-1133">Transmembrane helix</keyword>
<feature type="domain" description="GST N-terminal" evidence="7">
    <location>
        <begin position="2"/>
        <end position="85"/>
    </location>
</feature>
<dbReference type="EC" id="2.5.1.18" evidence="3"/>
<dbReference type="InterPro" id="IPR050213">
    <property type="entry name" value="GST_superfamily"/>
</dbReference>
<protein>
    <recommendedName>
        <fullName evidence="3">glutathione transferase</fullName>
        <ecNumber evidence="3">2.5.1.18</ecNumber>
    </recommendedName>
</protein>
<sequence length="272" mass="33455">MDQLKLGYWNVPYKGQPIRYILQLAKYKYEDQQYSFEDYNQWFQIQKYTLGLPFPNLPYIIHKDLKITESQNCMNYVLEITHLEHLQGQGNQKYIIGNIRYLIDELISKEFEANYKQEEEKTKILQEKIIPKMKYLQDFLGEKTFFLNLLLLQMFIFMFLQIILENISLYNILNFKINSNLFLKDLRKLKKQRNIIKLKNINNSYYEQNQYLLFLLQFYLKQNTYIIKKKNIFQFQILRKNIFIYQKIINQIKKKLILIEFYLNFIIYINQN</sequence>
<dbReference type="InterPro" id="IPR004045">
    <property type="entry name" value="Glutathione_S-Trfase_N"/>
</dbReference>
<comment type="catalytic activity">
    <reaction evidence="5">
        <text>RX + glutathione = an S-substituted glutathione + a halide anion + H(+)</text>
        <dbReference type="Rhea" id="RHEA:16437"/>
        <dbReference type="ChEBI" id="CHEBI:15378"/>
        <dbReference type="ChEBI" id="CHEBI:16042"/>
        <dbReference type="ChEBI" id="CHEBI:17792"/>
        <dbReference type="ChEBI" id="CHEBI:57925"/>
        <dbReference type="ChEBI" id="CHEBI:90779"/>
        <dbReference type="EC" id="2.5.1.18"/>
    </reaction>
</comment>
<dbReference type="GeneID" id="14908269"/>
<dbReference type="InParanoid" id="G0QRP2"/>
<evidence type="ECO:0000256" key="4">
    <source>
        <dbReference type="ARBA" id="ARBA00022679"/>
    </source>
</evidence>
<keyword evidence="6" id="KW-0812">Transmembrane</keyword>
<dbReference type="SUPFAM" id="SSF52833">
    <property type="entry name" value="Thioredoxin-like"/>
    <property type="match status" value="1"/>
</dbReference>
<dbReference type="GO" id="GO:0006749">
    <property type="term" value="P:glutathione metabolic process"/>
    <property type="evidence" value="ECO:0007669"/>
    <property type="project" value="TreeGrafter"/>
</dbReference>
<reference evidence="8 9" key="1">
    <citation type="submission" date="2011-07" db="EMBL/GenBank/DDBJ databases">
        <authorList>
            <person name="Coyne R."/>
            <person name="Brami D."/>
            <person name="Johnson J."/>
            <person name="Hostetler J."/>
            <person name="Hannick L."/>
            <person name="Clark T."/>
            <person name="Cassidy-Hanley D."/>
            <person name="Inman J."/>
        </authorList>
    </citation>
    <scope>NUCLEOTIDE SEQUENCE [LARGE SCALE GENOMIC DNA]</scope>
    <source>
        <strain evidence="8 9">G5</strain>
    </source>
</reference>
<dbReference type="eggNOG" id="KOG1695">
    <property type="taxonomic scope" value="Eukaryota"/>
</dbReference>
<dbReference type="RefSeq" id="XP_004035599.1">
    <property type="nucleotide sequence ID" value="XM_004035551.1"/>
</dbReference>
<keyword evidence="4" id="KW-0808">Transferase</keyword>